<reference evidence="1" key="1">
    <citation type="submission" date="2023-08" db="EMBL/GenBank/DDBJ databases">
        <title>Increased levels of nutrients transform a symbiont into a lethal pathobiont.</title>
        <authorList>
            <person name="Lachnit T."/>
            <person name="Ulrich L."/>
            <person name="Willmer F.M."/>
            <person name="Hasenbein T."/>
            <person name="Steiner L.X."/>
            <person name="Wolters M."/>
            <person name="Herbst E.M."/>
            <person name="Deines P."/>
        </authorList>
    </citation>
    <scope>NUCLEOTIDE SEQUENCE</scope>
    <source>
        <strain evidence="1">T3</strain>
    </source>
</reference>
<protein>
    <submittedName>
        <fullName evidence="1">Uncharacterized protein</fullName>
    </submittedName>
</protein>
<organism evidence="1">
    <name type="scientific">Pseudomonas solani</name>
    <dbReference type="NCBI Taxonomy" id="2731552"/>
    <lineage>
        <taxon>Bacteria</taxon>
        <taxon>Pseudomonadati</taxon>
        <taxon>Pseudomonadota</taxon>
        <taxon>Gammaproteobacteria</taxon>
        <taxon>Pseudomonadales</taxon>
        <taxon>Pseudomonadaceae</taxon>
        <taxon>Pseudomonas</taxon>
    </lineage>
</organism>
<proteinExistence type="predicted"/>
<sequence length="448" mass="49794">MIFNFFGVMGVRALPDGLAFESKESRLSFINGELELIPAADQYVRFSAGENRVLKSYGKPPIQVVSGNTEWVTNGAFIGGSASYIFLQEEREQKLYVARSWSGDELFQLPYFYGEQYFASQAIAIGNQDLWTIYDLAGFKAKEVTCSGLSSRPGRAYFTDTQFFFREGKEPRYQIYDVGRRDLVSSVSVVGGLFGTLALPCGSVLLIDAEGVKRLDQAGSINAALQTIHRFSTPLDIDENDVVVWHDTKYAYVASSVDRNNQLLLAISLAGSDPVQELRWSETWAITDQGGCISGYNYLTLERKDLLADNAVMLWKPGEPLTEKLLHQELSPVVEVSQVSSPTKGKHGYCIAIQDALPNRAVRSAVNELGCLLGVCCSGVYNRAEEILDRRFDGKFYIEITTPVGPNDFEREFLFEYIKYFRYYGGLSPAGSKASLADPIITWNTPAS</sequence>
<evidence type="ECO:0000313" key="1">
    <source>
        <dbReference type="EMBL" id="XBY64048.1"/>
    </source>
</evidence>
<name>A0AAU7Y317_9PSED</name>
<accession>A0AAU7Y317</accession>
<gene>
    <name evidence="1" type="ORF">ABS648_29660</name>
</gene>
<dbReference type="AlphaFoldDB" id="A0AAU7Y317"/>
<dbReference type="EMBL" id="CP158373">
    <property type="protein sequence ID" value="XBY64048.1"/>
    <property type="molecule type" value="Genomic_DNA"/>
</dbReference>
<dbReference type="RefSeq" id="WP_350447304.1">
    <property type="nucleotide sequence ID" value="NZ_CP158373.1"/>
</dbReference>